<dbReference type="SUPFAM" id="SSF51445">
    <property type="entry name" value="(Trans)glycosidases"/>
    <property type="match status" value="1"/>
</dbReference>
<dbReference type="SUPFAM" id="SSF54556">
    <property type="entry name" value="Chitinase insertion domain"/>
    <property type="match status" value="1"/>
</dbReference>
<protein>
    <submittedName>
        <fullName evidence="3">CHIA chitinase</fullName>
    </submittedName>
</protein>
<dbReference type="Gene3D" id="3.10.50.10">
    <property type="match status" value="1"/>
</dbReference>
<feature type="non-terminal residue" evidence="3">
    <location>
        <position position="138"/>
    </location>
</feature>
<accession>A0A7L3MH97</accession>
<evidence type="ECO:0000259" key="2">
    <source>
        <dbReference type="PROSITE" id="PS51910"/>
    </source>
</evidence>
<dbReference type="OrthoDB" id="76388at2759"/>
<dbReference type="GO" id="GO:0006032">
    <property type="term" value="P:chitin catabolic process"/>
    <property type="evidence" value="ECO:0007669"/>
    <property type="project" value="TreeGrafter"/>
</dbReference>
<dbReference type="PANTHER" id="PTHR11177:SF317">
    <property type="entry name" value="CHITINASE 12-RELATED"/>
    <property type="match status" value="1"/>
</dbReference>
<name>A0A7L3MH97_9PASS</name>
<dbReference type="PANTHER" id="PTHR11177">
    <property type="entry name" value="CHITINASE"/>
    <property type="match status" value="1"/>
</dbReference>
<dbReference type="FunFam" id="3.10.50.10:FF:000001">
    <property type="entry name" value="Chitinase 3-like 1"/>
    <property type="match status" value="1"/>
</dbReference>
<dbReference type="GO" id="GO:0005576">
    <property type="term" value="C:extracellular region"/>
    <property type="evidence" value="ECO:0007669"/>
    <property type="project" value="TreeGrafter"/>
</dbReference>
<dbReference type="InterPro" id="IPR050314">
    <property type="entry name" value="Glycosyl_Hydrlase_18"/>
</dbReference>
<dbReference type="GO" id="GO:0004568">
    <property type="term" value="F:chitinase activity"/>
    <property type="evidence" value="ECO:0007669"/>
    <property type="project" value="TreeGrafter"/>
</dbReference>
<reference evidence="3 4" key="1">
    <citation type="submission" date="2019-09" db="EMBL/GenBank/DDBJ databases">
        <title>Bird 10,000 Genomes (B10K) Project - Family phase.</title>
        <authorList>
            <person name="Zhang G."/>
        </authorList>
    </citation>
    <scope>NUCLEOTIDE SEQUENCE [LARGE SCALE GENOMIC DNA]</scope>
    <source>
        <strain evidence="3">B10K-DU-029-69</strain>
        <tissue evidence="3">Muscle</tissue>
    </source>
</reference>
<feature type="non-terminal residue" evidence="3">
    <location>
        <position position="1"/>
    </location>
</feature>
<keyword evidence="4" id="KW-1185">Reference proteome</keyword>
<evidence type="ECO:0000313" key="4">
    <source>
        <dbReference type="Proteomes" id="UP000558460"/>
    </source>
</evidence>
<dbReference type="PROSITE" id="PS51910">
    <property type="entry name" value="GH18_2"/>
    <property type="match status" value="1"/>
</dbReference>
<feature type="domain" description="GH18" evidence="2">
    <location>
        <begin position="1"/>
        <end position="138"/>
    </location>
</feature>
<keyword evidence="1" id="KW-1015">Disulfide bond</keyword>
<evidence type="ECO:0000256" key="1">
    <source>
        <dbReference type="ARBA" id="ARBA00023157"/>
    </source>
</evidence>
<dbReference type="AlphaFoldDB" id="A0A7L3MH97"/>
<dbReference type="GO" id="GO:0005975">
    <property type="term" value="P:carbohydrate metabolic process"/>
    <property type="evidence" value="ECO:0007669"/>
    <property type="project" value="InterPro"/>
</dbReference>
<comment type="caution">
    <text evidence="3">The sequence shown here is derived from an EMBL/GenBank/DDBJ whole genome shotgun (WGS) entry which is preliminary data.</text>
</comment>
<evidence type="ECO:0000313" key="3">
    <source>
        <dbReference type="EMBL" id="NXU65824.1"/>
    </source>
</evidence>
<dbReference type="Proteomes" id="UP000558460">
    <property type="component" value="Unassembled WGS sequence"/>
</dbReference>
<proteinExistence type="predicted"/>
<organism evidence="3 4">
    <name type="scientific">Horornis vulcanius</name>
    <dbReference type="NCBI Taxonomy" id="2585811"/>
    <lineage>
        <taxon>Eukaryota</taxon>
        <taxon>Metazoa</taxon>
        <taxon>Chordata</taxon>
        <taxon>Craniata</taxon>
        <taxon>Vertebrata</taxon>
        <taxon>Euteleostomi</taxon>
        <taxon>Archelosauria</taxon>
        <taxon>Archosauria</taxon>
        <taxon>Dinosauria</taxon>
        <taxon>Saurischia</taxon>
        <taxon>Theropoda</taxon>
        <taxon>Coelurosauria</taxon>
        <taxon>Aves</taxon>
        <taxon>Neognathae</taxon>
        <taxon>Neoaves</taxon>
        <taxon>Telluraves</taxon>
        <taxon>Australaves</taxon>
        <taxon>Passeriformes</taxon>
        <taxon>Sylvioidea</taxon>
        <taxon>Scotocercidae</taxon>
        <taxon>Horornis</taxon>
    </lineage>
</organism>
<dbReference type="InterPro" id="IPR029070">
    <property type="entry name" value="Chitinase_insertion_sf"/>
</dbReference>
<gene>
    <name evidence="3" type="primary">Chia</name>
    <name evidence="3" type="ORF">HORVUL_R02809</name>
</gene>
<dbReference type="Pfam" id="PF00704">
    <property type="entry name" value="Glyco_hydro_18"/>
    <property type="match status" value="1"/>
</dbReference>
<dbReference type="InterPro" id="IPR001223">
    <property type="entry name" value="Glyco_hydro18_cat"/>
</dbReference>
<dbReference type="GO" id="GO:0008061">
    <property type="term" value="F:chitin binding"/>
    <property type="evidence" value="ECO:0007669"/>
    <property type="project" value="TreeGrafter"/>
</dbReference>
<dbReference type="EMBL" id="VZUA01092837">
    <property type="protein sequence ID" value="NXU65824.1"/>
    <property type="molecule type" value="Genomic_DNA"/>
</dbReference>
<dbReference type="InterPro" id="IPR017853">
    <property type="entry name" value="GH"/>
</dbReference>
<sequence length="138" mass="15209">EYAMNYWRDNGAPAQKLLAGFPTFGKSFTLQNPSNNGIGAPVSGPGPKGSYTGDAGSLAYYEICTFLNSGASQTWDESQSVPYAYKDRQWISYDNVTSFGFKVDWLKKNNFGGAMVWALDMDDFTGDFCKEGKYPLTS</sequence>
<dbReference type="Gene3D" id="3.20.20.80">
    <property type="entry name" value="Glycosidases"/>
    <property type="match status" value="1"/>
</dbReference>